<organism evidence="2 3">
    <name type="scientific">Mycolicibacterium hodleri</name>
    <dbReference type="NCBI Taxonomy" id="49897"/>
    <lineage>
        <taxon>Bacteria</taxon>
        <taxon>Bacillati</taxon>
        <taxon>Actinomycetota</taxon>
        <taxon>Actinomycetes</taxon>
        <taxon>Mycobacteriales</taxon>
        <taxon>Mycobacteriaceae</taxon>
        <taxon>Mycolicibacterium</taxon>
    </lineage>
</organism>
<keyword evidence="1" id="KW-0732">Signal</keyword>
<dbReference type="NCBIfam" id="TIGR04529">
    <property type="entry name" value="MTB_hemophore"/>
    <property type="match status" value="1"/>
</dbReference>
<dbReference type="InterPro" id="IPR032407">
    <property type="entry name" value="MHB"/>
</dbReference>
<gene>
    <name evidence="2" type="ORF">D8S82_09295</name>
</gene>
<reference evidence="2 3" key="1">
    <citation type="submission" date="2018-10" db="EMBL/GenBank/DDBJ databases">
        <title>Draft genome of Mycobacterium hodleri strain B.</title>
        <authorList>
            <person name="Amande T.J."/>
            <person name="Mcgenity T.J."/>
        </authorList>
    </citation>
    <scope>NUCLEOTIDE SEQUENCE [LARGE SCALE GENOMIC DNA]</scope>
    <source>
        <strain evidence="2 3">B</strain>
    </source>
</reference>
<name>A0A544W3Y6_9MYCO</name>
<proteinExistence type="predicted"/>
<protein>
    <submittedName>
        <fullName evidence="2">Hemophore-related protein</fullName>
    </submittedName>
</protein>
<feature type="signal peptide" evidence="1">
    <location>
        <begin position="1"/>
        <end position="27"/>
    </location>
</feature>
<dbReference type="EMBL" id="VIFX01000009">
    <property type="protein sequence ID" value="TQR86953.1"/>
    <property type="molecule type" value="Genomic_DNA"/>
</dbReference>
<keyword evidence="3" id="KW-1185">Reference proteome</keyword>
<evidence type="ECO:0000313" key="2">
    <source>
        <dbReference type="EMBL" id="TQR86953.1"/>
    </source>
</evidence>
<evidence type="ECO:0000256" key="1">
    <source>
        <dbReference type="SAM" id="SignalP"/>
    </source>
</evidence>
<sequence>MTFSTKMAAGLGGLALAAMAGSGIASAAPGDAVILNSTCTYPQVIAAAQAQDPVATAALQKDPAANGFLQGLVASPPGSPERQQKINFVRSFPQAAQFNGLIMSVATSCNNY</sequence>
<evidence type="ECO:0000313" key="3">
    <source>
        <dbReference type="Proteomes" id="UP000315759"/>
    </source>
</evidence>
<comment type="caution">
    <text evidence="2">The sequence shown here is derived from an EMBL/GenBank/DDBJ whole genome shotgun (WGS) entry which is preliminary data.</text>
</comment>
<accession>A0A544W3Y6</accession>
<dbReference type="RefSeq" id="WP_079925145.1">
    <property type="nucleotide sequence ID" value="NZ_VIFX01000009.1"/>
</dbReference>
<dbReference type="AlphaFoldDB" id="A0A544W3Y6"/>
<dbReference type="GO" id="GO:0020037">
    <property type="term" value="F:heme binding"/>
    <property type="evidence" value="ECO:0007669"/>
    <property type="project" value="InterPro"/>
</dbReference>
<feature type="chain" id="PRO_5022220235" evidence="1">
    <location>
        <begin position="28"/>
        <end position="112"/>
    </location>
</feature>
<dbReference type="Proteomes" id="UP000315759">
    <property type="component" value="Unassembled WGS sequence"/>
</dbReference>